<organism evidence="1">
    <name type="scientific">uncultured Caudovirales phage</name>
    <dbReference type="NCBI Taxonomy" id="2100421"/>
    <lineage>
        <taxon>Viruses</taxon>
        <taxon>Duplodnaviria</taxon>
        <taxon>Heunggongvirae</taxon>
        <taxon>Uroviricota</taxon>
        <taxon>Caudoviricetes</taxon>
        <taxon>Peduoviridae</taxon>
        <taxon>Maltschvirus</taxon>
        <taxon>Maltschvirus maltsch</taxon>
    </lineage>
</organism>
<dbReference type="EMBL" id="LR797016">
    <property type="protein sequence ID" value="CAB4181505.1"/>
    <property type="molecule type" value="Genomic_DNA"/>
</dbReference>
<gene>
    <name evidence="2" type="ORF">UFOVP1067_45</name>
    <name evidence="1" type="ORF">UFOVP662_45</name>
</gene>
<dbReference type="EMBL" id="LR796635">
    <property type="protein sequence ID" value="CAB4156190.1"/>
    <property type="molecule type" value="Genomic_DNA"/>
</dbReference>
<sequence>MADYSDLIPSAVSIETSNYADLIPKPAVAPPTEDLTKPAFLTPRQPATTLKKVQEAAVAERAEPKYAYKDLYKNDDLYNIIKDYSKVAMNKEPAPDQSRQAFVNDFMSKMRGVEFNAILDTVPELNKLRNASPEDAVKMALAYKVYGKTASALSAEGQPGIRPYWDALKAIATDPSNYVGFGVGAAGKKVVVGAAKAEALKAVAGVAGEAAVASKLSQIATKAIAPTAGKVAAAGTIAESSIAVGQNVMSQKLGQQTAKVLGEEVPELDNTQLAVAALFGAVGGFAEARSVMKAAPGKSGAEQLQELIQSKNIVPKDPLAPVTKVERTLLDPVTENMDQLVDEFNKTQGQKILDEISPITPLAEAGIQRDLSARAIRVAMHIIDQDPAFRLKPNQKTSSAINEVFANLDKGEISDALLEQAIRKEGLTPQEFAQANKMTVTQAAQVMQQYSAASRLLGKLTQIDPDAKKIVDSLFAKPDDVPTAMGFVGNAIQKVERESKAWMVSGVATTVRNIIGTSVGLTYNSAASLIEGSLYTIGKTLSGASTGMRVDTFKRGMGDTIKDTFNVYGLLYKQGLAEAATDTMLKYNPSINNALFTATQEGSTKEISKVAQLFNTLNVVQDSFFRKAIFTASVDKHMRRAGLDMYQTIGEGKVIPADILKRATDDALKATFSYMPKQTKEAGFEAGSESAANLIVKGMEYPGLSLVAPFARFMSNAIAFQYRYSVFGAASGAQDILQGGLLKSAGKDGGDYLVRQGTENLSKGIVGTAVLAYAYDYRLKNQDSEWFNYKQDDGSTTDLRALFPAGPVLAVADFMAKRKLGLEPKTAEMAEAIIGMKMPAGTQNTLLDQVFSAFSSEKDADKLDVMIGKVLGDFTTRFTQPFIVKNAYDFLDLFREEGSVQRDPNVIVSDDKITEAAMNRIQKRIPIAKEYLPAYQPYLRQGPVYQEGEFFANLIGVRQVPEKSVQEREIVRLGIEPYKFYGGATGDKQYDRKFVELANPMVSKFIDRAMASERYKALPLPEQKLALANTVKSATEIARSKTEAVFTSSDINKIYKMKFDKLTAEKRRVINDRYAKDHEGKSLEEAKDFKAVYKYEAMLGNLQFALGGIVAKGAKAAVKSVSKVAATAVDTSVNKAIKDVDIDAIVNKAIDEAVGTTTIPVVDQMSKVLAKTPVAAKKPVAPPSLEAATPVPAPATKAPVDLLQQTGEALPPPLPKKDVLDTLYDDIYEIYPNNPTTTTKRPFPQAAYVKGKADLISDFGAKEVENMIKNDPKDYANMLHVYAGDTLGLKKDKGLPPLPYEVADTAIVKYDDMGNPIPVGQIEKKTAGRVVPEQEVQYSGEYLTGVLGKDLRTASMAKRNEVLSEIKDARKKSFYKLANNPLLRDIDEDVIAVAQGDFRIKAKREADPSNEKDVEEFYNLSLSLQKKYNDLKEKYKNDPPARLFHGNRPENIEKVKNSGFMNPQQYSRSGHQELGVGAPSFTKDIGLGGSAPTFGGKEAQNYVYTEMPYADYLFKRINMPAKEYDLKDLNIVAQTINGSPNVVRPLSLPRAAFNETEDAIVEADKLKLNGSSSEMKLKMAEEVLTTPTRKDGKGLLESTVARNQKIKEDRELLRGYNKIVSDGNTPIKERRKTAYLTYNIIKSLTNEMLGSAESVSTKKGLGHSYQSNLVSFSDQISASKIGDVITVLKDMGAVQKAKALEDVRVKLKELSSASSQQGKAMSDKFIIKPLNTAREATRKLARGGFITKR</sequence>
<evidence type="ECO:0000313" key="2">
    <source>
        <dbReference type="EMBL" id="CAB4181505.1"/>
    </source>
</evidence>
<accession>A0A6J5N986</accession>
<proteinExistence type="predicted"/>
<name>A0A6J5N986_9CAUD</name>
<reference evidence="1" key="1">
    <citation type="submission" date="2020-04" db="EMBL/GenBank/DDBJ databases">
        <authorList>
            <person name="Chiriac C."/>
            <person name="Salcher M."/>
            <person name="Ghai R."/>
            <person name="Kavagutti S V."/>
        </authorList>
    </citation>
    <scope>NUCLEOTIDE SEQUENCE</scope>
</reference>
<protein>
    <recommendedName>
        <fullName evidence="3">Large polyvalent protein associated domain-containing protein</fullName>
    </recommendedName>
</protein>
<evidence type="ECO:0000313" key="1">
    <source>
        <dbReference type="EMBL" id="CAB4156190.1"/>
    </source>
</evidence>
<evidence type="ECO:0008006" key="3">
    <source>
        <dbReference type="Google" id="ProtNLM"/>
    </source>
</evidence>